<evidence type="ECO:0000256" key="3">
    <source>
        <dbReference type="ARBA" id="ARBA00022801"/>
    </source>
</evidence>
<keyword evidence="4" id="KW-1133">Transmembrane helix</keyword>
<dbReference type="InterPro" id="IPR051601">
    <property type="entry name" value="Serine_prot/Carboxylest_S33"/>
</dbReference>
<accession>A0A094NX96</accession>
<keyword evidence="4" id="KW-0812">Transmembrane</keyword>
<sequence length="491" mass="54108">MSIKYRPIFLALGIVFVFGFVIQLTNNDSKVWTIKDYKSQELNWRECYDGFECSSFKVPVDYEKIDNQSFTLRALRHSALDQENKLGSILVNPGGPGGSAIFYAFNAESILSSKINQRYDIVGFDPRGINESDEIRCLSDTEEDAFLSADASDGRAASIAALSAISKDFAEKCAKAAGSKLGHYSTLEAAKDMEILRILLNEKKLNFLGKSYGTYLGTLYAALYPESVGRMVLDGAVSPNVSMREQQLAQAVAFDKALNNFLATQKRFKLADIKRLLLEAETNPIKGADGRLASESIAITAIATTLYDSGDGWRNLNKMLVQAIVKQNPTEMFKQADAYNNRDSSGNYYSNQTDVSIIINCLDWEEPRTIEEMASDRGEFIKAAPIFGPYLYLATLPCKYWKSEPQLPPVPLKNIDTTPVLVIGVTNDPATPYEWAQDLAKVFTNGKLLTLNGDGHTGHNQGNICIDSVVDSYFLTGKIGSKPLICAKSGT</sequence>
<evidence type="ECO:0000313" key="6">
    <source>
        <dbReference type="EMBL" id="KGA03555.1"/>
    </source>
</evidence>
<comment type="similarity">
    <text evidence="1">Belongs to the peptidase S33 family.</text>
</comment>
<feature type="domain" description="Peptidase S33 tripeptidyl aminopeptidase-like C-terminal" evidence="5">
    <location>
        <begin position="385"/>
        <end position="480"/>
    </location>
</feature>
<dbReference type="PANTHER" id="PTHR43248">
    <property type="entry name" value="2-SUCCINYL-6-HYDROXY-2,4-CYCLOHEXADIENE-1-CARBOXYLATE SYNTHASE"/>
    <property type="match status" value="1"/>
</dbReference>
<keyword evidence="4" id="KW-0472">Membrane</keyword>
<dbReference type="Gene3D" id="3.40.50.1820">
    <property type="entry name" value="alpha/beta hydrolase"/>
    <property type="match status" value="1"/>
</dbReference>
<comment type="caution">
    <text evidence="6">The sequence shown here is derived from an EMBL/GenBank/DDBJ whole genome shotgun (WGS) entry which is preliminary data.</text>
</comment>
<evidence type="ECO:0000256" key="1">
    <source>
        <dbReference type="ARBA" id="ARBA00010088"/>
    </source>
</evidence>
<organism evidence="6">
    <name type="scientific">freshwater metagenome</name>
    <dbReference type="NCBI Taxonomy" id="449393"/>
    <lineage>
        <taxon>unclassified sequences</taxon>
        <taxon>metagenomes</taxon>
        <taxon>ecological metagenomes</taxon>
    </lineage>
</organism>
<gene>
    <name evidence="6" type="ORF">GM49_1460</name>
</gene>
<keyword evidence="2" id="KW-0732">Signal</keyword>
<evidence type="ECO:0000256" key="2">
    <source>
        <dbReference type="ARBA" id="ARBA00022729"/>
    </source>
</evidence>
<dbReference type="SUPFAM" id="SSF53474">
    <property type="entry name" value="alpha/beta-Hydrolases"/>
    <property type="match status" value="1"/>
</dbReference>
<dbReference type="Pfam" id="PF08386">
    <property type="entry name" value="Abhydrolase_4"/>
    <property type="match status" value="1"/>
</dbReference>
<dbReference type="AlphaFoldDB" id="A0A094NX96"/>
<dbReference type="EMBL" id="JNSJ01000011">
    <property type="protein sequence ID" value="KGA03555.1"/>
    <property type="molecule type" value="Genomic_DNA"/>
</dbReference>
<keyword evidence="3" id="KW-0378">Hydrolase</keyword>
<reference evidence="6" key="1">
    <citation type="submission" date="2014-05" db="EMBL/GenBank/DDBJ databases">
        <title>Key roles for freshwater Actinobacteria revealed by deep metagenomic sequencing.</title>
        <authorList>
            <person name="Ghai R."/>
            <person name="Mizuno C.M."/>
            <person name="Picazo A."/>
            <person name="Camacho A."/>
            <person name="Rodriguez-Valera F."/>
        </authorList>
    </citation>
    <scope>NUCLEOTIDE SEQUENCE</scope>
</reference>
<dbReference type="InterPro" id="IPR029058">
    <property type="entry name" value="AB_hydrolase_fold"/>
</dbReference>
<protein>
    <recommendedName>
        <fullName evidence="5">Peptidase S33 tripeptidyl aminopeptidase-like C-terminal domain-containing protein</fullName>
    </recommendedName>
</protein>
<feature type="transmembrane region" description="Helical" evidence="4">
    <location>
        <begin position="7"/>
        <end position="25"/>
    </location>
</feature>
<proteinExistence type="inferred from homology"/>
<evidence type="ECO:0000259" key="5">
    <source>
        <dbReference type="Pfam" id="PF08386"/>
    </source>
</evidence>
<dbReference type="GO" id="GO:0016787">
    <property type="term" value="F:hydrolase activity"/>
    <property type="evidence" value="ECO:0007669"/>
    <property type="project" value="UniProtKB-KW"/>
</dbReference>
<dbReference type="InterPro" id="IPR013595">
    <property type="entry name" value="Pept_S33_TAP-like_C"/>
</dbReference>
<dbReference type="PANTHER" id="PTHR43248:SF29">
    <property type="entry name" value="TRIPEPTIDYL AMINOPEPTIDASE"/>
    <property type="match status" value="1"/>
</dbReference>
<name>A0A094NX96_9ZZZZ</name>
<evidence type="ECO:0000256" key="4">
    <source>
        <dbReference type="SAM" id="Phobius"/>
    </source>
</evidence>